<dbReference type="STRING" id="1123291.SAMN04490355_100827"/>
<dbReference type="PANTHER" id="PTHR40112">
    <property type="entry name" value="H2HPP ISOMERASE"/>
    <property type="match status" value="1"/>
</dbReference>
<dbReference type="Gene3D" id="2.60.120.10">
    <property type="entry name" value="Jelly Rolls"/>
    <property type="match status" value="1"/>
</dbReference>
<sequence length="116" mass="12883">MIITNQELQGKDIGDKTSRKVLVAEDKLMLVEFQFAKGSIGVPHSHSEHEQIGYVVKGSFEITVGSETKIAKQGDSYYAAKNVLHGVVSLEDDSVLIDVFTPIRKDFFTPDEIRTV</sequence>
<dbReference type="InterPro" id="IPR052535">
    <property type="entry name" value="Bacilysin_H2HPP_isomerase"/>
</dbReference>
<protein>
    <submittedName>
        <fullName evidence="2">Cupin domain-containing protein</fullName>
    </submittedName>
</protein>
<evidence type="ECO:0000313" key="2">
    <source>
        <dbReference type="EMBL" id="SFL53365.1"/>
    </source>
</evidence>
<name>A0A1I4IGE3_9FIRM</name>
<dbReference type="CDD" id="cd02238">
    <property type="entry name" value="cupin_KdgF"/>
    <property type="match status" value="1"/>
</dbReference>
<dbReference type="Pfam" id="PF07883">
    <property type="entry name" value="Cupin_2"/>
    <property type="match status" value="1"/>
</dbReference>
<dbReference type="InterPro" id="IPR013096">
    <property type="entry name" value="Cupin_2"/>
</dbReference>
<dbReference type="InterPro" id="IPR011051">
    <property type="entry name" value="RmlC_Cupin_sf"/>
</dbReference>
<dbReference type="InterPro" id="IPR014710">
    <property type="entry name" value="RmlC-like_jellyroll"/>
</dbReference>
<dbReference type="EMBL" id="FOTS01000008">
    <property type="protein sequence ID" value="SFL53365.1"/>
    <property type="molecule type" value="Genomic_DNA"/>
</dbReference>
<feature type="domain" description="Cupin type-2" evidence="1">
    <location>
        <begin position="33"/>
        <end position="95"/>
    </location>
</feature>
<dbReference type="SUPFAM" id="SSF51182">
    <property type="entry name" value="RmlC-like cupins"/>
    <property type="match status" value="1"/>
</dbReference>
<dbReference type="RefSeq" id="WP_090933814.1">
    <property type="nucleotide sequence ID" value="NZ_FOTS01000008.1"/>
</dbReference>
<dbReference type="OrthoDB" id="9811153at2"/>
<gene>
    <name evidence="2" type="ORF">SAMN04490355_100827</name>
</gene>
<dbReference type="PANTHER" id="PTHR40112:SF1">
    <property type="entry name" value="H2HPP ISOMERASE"/>
    <property type="match status" value="1"/>
</dbReference>
<dbReference type="AlphaFoldDB" id="A0A1I4IGE3"/>
<keyword evidence="3" id="KW-1185">Reference proteome</keyword>
<accession>A0A1I4IGE3</accession>
<dbReference type="InterPro" id="IPR025499">
    <property type="entry name" value="KdgF"/>
</dbReference>
<organism evidence="2 3">
    <name type="scientific">Pelosinus propionicus DSM 13327</name>
    <dbReference type="NCBI Taxonomy" id="1123291"/>
    <lineage>
        <taxon>Bacteria</taxon>
        <taxon>Bacillati</taxon>
        <taxon>Bacillota</taxon>
        <taxon>Negativicutes</taxon>
        <taxon>Selenomonadales</taxon>
        <taxon>Sporomusaceae</taxon>
        <taxon>Pelosinus</taxon>
    </lineage>
</organism>
<dbReference type="PIRSF" id="PIRSF029883">
    <property type="entry name" value="KdgF"/>
    <property type="match status" value="1"/>
</dbReference>
<reference evidence="3" key="1">
    <citation type="submission" date="2016-10" db="EMBL/GenBank/DDBJ databases">
        <authorList>
            <person name="Varghese N."/>
            <person name="Submissions S."/>
        </authorList>
    </citation>
    <scope>NUCLEOTIDE SEQUENCE [LARGE SCALE GENOMIC DNA]</scope>
    <source>
        <strain evidence="3">DSM 13327</strain>
    </source>
</reference>
<evidence type="ECO:0000259" key="1">
    <source>
        <dbReference type="Pfam" id="PF07883"/>
    </source>
</evidence>
<evidence type="ECO:0000313" key="3">
    <source>
        <dbReference type="Proteomes" id="UP000199520"/>
    </source>
</evidence>
<proteinExistence type="predicted"/>
<dbReference type="Proteomes" id="UP000199520">
    <property type="component" value="Unassembled WGS sequence"/>
</dbReference>